<protein>
    <recommendedName>
        <fullName evidence="3">Lipoprotein</fullName>
    </recommendedName>
</protein>
<organism evidence="1 2">
    <name type="scientific">Roseomonas marmotae</name>
    <dbReference type="NCBI Taxonomy" id="2768161"/>
    <lineage>
        <taxon>Bacteria</taxon>
        <taxon>Pseudomonadati</taxon>
        <taxon>Pseudomonadota</taxon>
        <taxon>Alphaproteobacteria</taxon>
        <taxon>Acetobacterales</taxon>
        <taxon>Roseomonadaceae</taxon>
        <taxon>Roseomonas</taxon>
    </lineage>
</organism>
<sequence>MGQCRAGHGALGSLAVTPAARRAAAVLLAALPLAGCDAAGGIVGGLSGVTAGIATGNAAVGYAVGVGIRAATDATIEYVLRRVRSGEQDSIAATAGAIVPGEVVNWKVEHALPFGYGDAEGTVQVLRLIDTPLAQCREVAVGTGEGEERATIIAMVCRQDTGWKWAMAEPAVERWGVLQ</sequence>
<dbReference type="EMBL" id="JACTNF010000008">
    <property type="protein sequence ID" value="MBO1074867.1"/>
    <property type="molecule type" value="Genomic_DNA"/>
</dbReference>
<evidence type="ECO:0000313" key="2">
    <source>
        <dbReference type="Proteomes" id="UP001518990"/>
    </source>
</evidence>
<name>A0ABS3KCY9_9PROT</name>
<evidence type="ECO:0008006" key="3">
    <source>
        <dbReference type="Google" id="ProtNLM"/>
    </source>
</evidence>
<accession>A0ABS3KCY9</accession>
<keyword evidence="2" id="KW-1185">Reference proteome</keyword>
<gene>
    <name evidence="1" type="ORF">IAI60_09620</name>
</gene>
<dbReference type="Proteomes" id="UP001518990">
    <property type="component" value="Unassembled WGS sequence"/>
</dbReference>
<evidence type="ECO:0000313" key="1">
    <source>
        <dbReference type="EMBL" id="MBO1074867.1"/>
    </source>
</evidence>
<comment type="caution">
    <text evidence="1">The sequence shown here is derived from an EMBL/GenBank/DDBJ whole genome shotgun (WGS) entry which is preliminary data.</text>
</comment>
<proteinExistence type="predicted"/>
<reference evidence="1 2" key="1">
    <citation type="submission" date="2020-09" db="EMBL/GenBank/DDBJ databases">
        <title>Roseomonas.</title>
        <authorList>
            <person name="Zhu W."/>
        </authorList>
    </citation>
    <scope>NUCLEOTIDE SEQUENCE [LARGE SCALE GENOMIC DNA]</scope>
    <source>
        <strain evidence="1 2">1311</strain>
    </source>
</reference>